<comment type="caution">
    <text evidence="7">The sequence shown here is derived from an EMBL/GenBank/DDBJ whole genome shotgun (WGS) entry which is preliminary data.</text>
</comment>
<dbReference type="PANTHER" id="PTHR10989:SF16">
    <property type="entry name" value="AT02829P-RELATED"/>
    <property type="match status" value="1"/>
</dbReference>
<feature type="transmembrane region" description="Helical" evidence="6">
    <location>
        <begin position="178"/>
        <end position="196"/>
    </location>
</feature>
<name>A0AAN6EXG1_EXODE</name>
<keyword evidence="3 6" id="KW-1133">Transmembrane helix</keyword>
<evidence type="ECO:0000313" key="7">
    <source>
        <dbReference type="EMBL" id="KAJ8992156.1"/>
    </source>
</evidence>
<dbReference type="PANTHER" id="PTHR10989">
    <property type="entry name" value="ANDROGEN-INDUCED PROTEIN 1-RELATED"/>
    <property type="match status" value="1"/>
</dbReference>
<evidence type="ECO:0000313" key="8">
    <source>
        <dbReference type="Proteomes" id="UP001161757"/>
    </source>
</evidence>
<organism evidence="7 8">
    <name type="scientific">Exophiala dermatitidis</name>
    <name type="common">Black yeast-like fungus</name>
    <name type="synonym">Wangiella dermatitidis</name>
    <dbReference type="NCBI Taxonomy" id="5970"/>
    <lineage>
        <taxon>Eukaryota</taxon>
        <taxon>Fungi</taxon>
        <taxon>Dikarya</taxon>
        <taxon>Ascomycota</taxon>
        <taxon>Pezizomycotina</taxon>
        <taxon>Eurotiomycetes</taxon>
        <taxon>Chaetothyriomycetidae</taxon>
        <taxon>Chaetothyriales</taxon>
        <taxon>Herpotrichiellaceae</taxon>
        <taxon>Exophiala</taxon>
    </lineage>
</organism>
<evidence type="ECO:0000256" key="2">
    <source>
        <dbReference type="ARBA" id="ARBA00022692"/>
    </source>
</evidence>
<feature type="region of interest" description="Disordered" evidence="5">
    <location>
        <begin position="1"/>
        <end position="22"/>
    </location>
</feature>
<evidence type="ECO:0008006" key="9">
    <source>
        <dbReference type="Google" id="ProtNLM"/>
    </source>
</evidence>
<sequence>MASKDTNAKPASTRTSTSKEVDKDMNTLIQHHPLHHHTSPSRSISFLIHSLGLSSFSYSFHYLTAHPNHINQAYGWHFQYLTIIGLALATATFILGLLADLTLSRRIFAAKNIVSMCSAPMEVLITVLYWGLRMIDPELVVPKELELPFSADASFHLAPSVFLLLDLLLLSPPWTISILPAIGLSTVIALLYWYWIEMCYAVNGFYPYPLFALLDTSQRVILFGGSALLMAANTAVLKWVHGKVNGRLGRRGGMGGGERPGRVS</sequence>
<dbReference type="Proteomes" id="UP001161757">
    <property type="component" value="Unassembled WGS sequence"/>
</dbReference>
<dbReference type="AlphaFoldDB" id="A0AAN6EXG1"/>
<proteinExistence type="predicted"/>
<dbReference type="InterPro" id="IPR006838">
    <property type="entry name" value="ADTRP_AIG1"/>
</dbReference>
<protein>
    <recommendedName>
        <fullName evidence="9">Integral membrane protein</fullName>
    </recommendedName>
</protein>
<feature type="transmembrane region" description="Helical" evidence="6">
    <location>
        <begin position="113"/>
        <end position="133"/>
    </location>
</feature>
<gene>
    <name evidence="7" type="ORF">HRR80_004049</name>
</gene>
<feature type="transmembrane region" description="Helical" evidence="6">
    <location>
        <begin position="77"/>
        <end position="101"/>
    </location>
</feature>
<dbReference type="GO" id="GO:0012505">
    <property type="term" value="C:endomembrane system"/>
    <property type="evidence" value="ECO:0007669"/>
    <property type="project" value="UniProtKB-SubCell"/>
</dbReference>
<dbReference type="GO" id="GO:0016020">
    <property type="term" value="C:membrane"/>
    <property type="evidence" value="ECO:0007669"/>
    <property type="project" value="InterPro"/>
</dbReference>
<evidence type="ECO:0000256" key="1">
    <source>
        <dbReference type="ARBA" id="ARBA00004127"/>
    </source>
</evidence>
<comment type="subcellular location">
    <subcellularLocation>
        <location evidence="1">Endomembrane system</location>
        <topology evidence="1">Multi-pass membrane protein</topology>
    </subcellularLocation>
</comment>
<dbReference type="Pfam" id="PF04750">
    <property type="entry name" value="Far-17a_AIG1"/>
    <property type="match status" value="1"/>
</dbReference>
<keyword evidence="4 6" id="KW-0472">Membrane</keyword>
<reference evidence="7" key="1">
    <citation type="submission" date="2023-01" db="EMBL/GenBank/DDBJ databases">
        <title>Exophiala dermititidis isolated from Cystic Fibrosis Patient.</title>
        <authorList>
            <person name="Kurbessoian T."/>
            <person name="Crocker A."/>
            <person name="Murante D."/>
            <person name="Hogan D.A."/>
            <person name="Stajich J.E."/>
        </authorList>
    </citation>
    <scope>NUCLEOTIDE SEQUENCE</scope>
    <source>
        <strain evidence="7">Ex8</strain>
    </source>
</reference>
<evidence type="ECO:0000256" key="6">
    <source>
        <dbReference type="SAM" id="Phobius"/>
    </source>
</evidence>
<evidence type="ECO:0000256" key="5">
    <source>
        <dbReference type="SAM" id="MobiDB-lite"/>
    </source>
</evidence>
<feature type="transmembrane region" description="Helical" evidence="6">
    <location>
        <begin position="44"/>
        <end position="65"/>
    </location>
</feature>
<dbReference type="EMBL" id="JAJGCB010000006">
    <property type="protein sequence ID" value="KAJ8992156.1"/>
    <property type="molecule type" value="Genomic_DNA"/>
</dbReference>
<evidence type="ECO:0000256" key="4">
    <source>
        <dbReference type="ARBA" id="ARBA00023136"/>
    </source>
</evidence>
<accession>A0AAN6EXG1</accession>
<evidence type="ECO:0000256" key="3">
    <source>
        <dbReference type="ARBA" id="ARBA00022989"/>
    </source>
</evidence>
<keyword evidence="2 6" id="KW-0812">Transmembrane</keyword>